<dbReference type="Pfam" id="PF13649">
    <property type="entry name" value="Methyltransf_25"/>
    <property type="match status" value="1"/>
</dbReference>
<evidence type="ECO:0000256" key="2">
    <source>
        <dbReference type="ARBA" id="ARBA00022679"/>
    </source>
</evidence>
<keyword evidence="2" id="KW-0808">Transferase</keyword>
<dbReference type="InterPro" id="IPR023149">
    <property type="entry name" value="Trans_acon_MeTrfase_C"/>
</dbReference>
<organism evidence="4 5">
    <name type="scientific">Phenylobacterium montanum</name>
    <dbReference type="NCBI Taxonomy" id="2823693"/>
    <lineage>
        <taxon>Bacteria</taxon>
        <taxon>Pseudomonadati</taxon>
        <taxon>Pseudomonadota</taxon>
        <taxon>Alphaproteobacteria</taxon>
        <taxon>Caulobacterales</taxon>
        <taxon>Caulobacteraceae</taxon>
        <taxon>Phenylobacterium</taxon>
    </lineage>
</organism>
<gene>
    <name evidence="4" type="ORF">KCG34_00705</name>
</gene>
<dbReference type="GO" id="GO:0032259">
    <property type="term" value="P:methylation"/>
    <property type="evidence" value="ECO:0007669"/>
    <property type="project" value="UniProtKB-KW"/>
</dbReference>
<keyword evidence="5" id="KW-1185">Reference proteome</keyword>
<dbReference type="CDD" id="cd02440">
    <property type="entry name" value="AdoMet_MTases"/>
    <property type="match status" value="1"/>
</dbReference>
<evidence type="ECO:0000313" key="4">
    <source>
        <dbReference type="EMBL" id="QUD88450.1"/>
    </source>
</evidence>
<dbReference type="InterPro" id="IPR029063">
    <property type="entry name" value="SAM-dependent_MTases_sf"/>
</dbReference>
<sequence>MPSWDPDQYERYKAYRDRPALDLLLQIPTDLAPKTIWDLGCGPGEQAALLARRHPAARVFGLDSSSEMLAVARRRAEPVTWVQADIDRFAPDRPADLIFTNAALQWVGGHAALFPRLASHLAPGGVFACQMPLSFHEAWHLVLRDIAAEPAWSAKLAGVRGTTPVAGASDYFDWLSSICGEIDIWSTTYLHVLDGDDPVVEWMRGTGLRPYLDAVPDPEEQAAFLDAYRARLAEFFPPRADGLTLFPFPRLFIVARR</sequence>
<dbReference type="GO" id="GO:0030798">
    <property type="term" value="F:trans-aconitate 2-methyltransferase activity"/>
    <property type="evidence" value="ECO:0007669"/>
    <property type="project" value="InterPro"/>
</dbReference>
<accession>A0A975G038</accession>
<reference evidence="4" key="1">
    <citation type="submission" date="2021-04" db="EMBL/GenBank/DDBJ databases">
        <title>The complete genome sequence of Caulobacter sp. S6.</title>
        <authorList>
            <person name="Tang Y."/>
            <person name="Ouyang W."/>
            <person name="Liu Q."/>
            <person name="Huang B."/>
            <person name="Guo Z."/>
            <person name="Lei P."/>
        </authorList>
    </citation>
    <scope>NUCLEOTIDE SEQUENCE</scope>
    <source>
        <strain evidence="4">S6</strain>
    </source>
</reference>
<dbReference type="SUPFAM" id="SSF53335">
    <property type="entry name" value="S-adenosyl-L-methionine-dependent methyltransferases"/>
    <property type="match status" value="1"/>
</dbReference>
<feature type="domain" description="Methyltransferase" evidence="3">
    <location>
        <begin position="36"/>
        <end position="125"/>
    </location>
</feature>
<protein>
    <submittedName>
        <fullName evidence="4">Methyltransferase domain-containing protein</fullName>
    </submittedName>
</protein>
<keyword evidence="1 4" id="KW-0489">Methyltransferase</keyword>
<dbReference type="EMBL" id="CP073078">
    <property type="protein sequence ID" value="QUD88450.1"/>
    <property type="molecule type" value="Genomic_DNA"/>
</dbReference>
<evidence type="ECO:0000313" key="5">
    <source>
        <dbReference type="Proteomes" id="UP000676409"/>
    </source>
</evidence>
<dbReference type="AlphaFoldDB" id="A0A975G038"/>
<dbReference type="InterPro" id="IPR041698">
    <property type="entry name" value="Methyltransf_25"/>
</dbReference>
<dbReference type="RefSeq" id="WP_211938500.1">
    <property type="nucleotide sequence ID" value="NZ_CP073078.1"/>
</dbReference>
<dbReference type="PANTHER" id="PTHR43861">
    <property type="entry name" value="TRANS-ACONITATE 2-METHYLTRANSFERASE-RELATED"/>
    <property type="match status" value="1"/>
</dbReference>
<dbReference type="Gene3D" id="1.10.150.290">
    <property type="entry name" value="S-adenosyl-L-methionine-dependent methyltransferases"/>
    <property type="match status" value="1"/>
</dbReference>
<dbReference type="Proteomes" id="UP000676409">
    <property type="component" value="Chromosome"/>
</dbReference>
<name>A0A975G038_9CAUL</name>
<evidence type="ECO:0000256" key="1">
    <source>
        <dbReference type="ARBA" id="ARBA00022603"/>
    </source>
</evidence>
<dbReference type="PANTHER" id="PTHR43861:SF1">
    <property type="entry name" value="TRANS-ACONITATE 2-METHYLTRANSFERASE"/>
    <property type="match status" value="1"/>
</dbReference>
<proteinExistence type="predicted"/>
<dbReference type="Gene3D" id="3.40.50.150">
    <property type="entry name" value="Vaccinia Virus protein VP39"/>
    <property type="match status" value="1"/>
</dbReference>
<dbReference type="KEGG" id="caul:KCG34_00705"/>
<evidence type="ECO:0000259" key="3">
    <source>
        <dbReference type="Pfam" id="PF13649"/>
    </source>
</evidence>